<gene>
    <name evidence="1" type="ORF">HELGO_WM58428</name>
</gene>
<dbReference type="EMBL" id="CACVAR010000360">
    <property type="protein sequence ID" value="CAA6823887.1"/>
    <property type="molecule type" value="Genomic_DNA"/>
</dbReference>
<accession>A0A6S6U0M2</accession>
<dbReference type="AlphaFoldDB" id="A0A6S6U0M2"/>
<name>A0A6S6U0M2_9BACT</name>
<sequence length="137" mass="15290">MKEKLFILLILSIGLKADYELFESQTKEIRKVVKNEEVYFGSYKGFKDKLAEGVEGGLTKALFSGISSGIDAGGINLVIGLLEPFVMSLHADQNYLKVVKITDSNDDVAFVKTMLVGDKNPSYSDREIREFMKKGEK</sequence>
<reference evidence="1" key="1">
    <citation type="submission" date="2020-01" db="EMBL/GenBank/DDBJ databases">
        <authorList>
            <person name="Meier V. D."/>
            <person name="Meier V D."/>
        </authorList>
    </citation>
    <scope>NUCLEOTIDE SEQUENCE</scope>
    <source>
        <strain evidence="1">HLG_WM_MAG_03</strain>
    </source>
</reference>
<protein>
    <submittedName>
        <fullName evidence="1">Uncharacterized protein</fullName>
    </submittedName>
</protein>
<organism evidence="1">
    <name type="scientific">uncultured Sulfurovum sp</name>
    <dbReference type="NCBI Taxonomy" id="269237"/>
    <lineage>
        <taxon>Bacteria</taxon>
        <taxon>Pseudomonadati</taxon>
        <taxon>Campylobacterota</taxon>
        <taxon>Epsilonproteobacteria</taxon>
        <taxon>Campylobacterales</taxon>
        <taxon>Sulfurovaceae</taxon>
        <taxon>Sulfurovum</taxon>
        <taxon>environmental samples</taxon>
    </lineage>
</organism>
<evidence type="ECO:0000313" key="1">
    <source>
        <dbReference type="EMBL" id="CAA6823887.1"/>
    </source>
</evidence>
<proteinExistence type="predicted"/>